<dbReference type="AlphaFoldDB" id="A0A8F7YIS7"/>
<dbReference type="RefSeq" id="WP_219190702.1">
    <property type="nucleotide sequence ID" value="NZ_CP079838.1"/>
</dbReference>
<sequence>MKQKLQIKSGAKAMEILAIEGWRALSKSTDQKHSWPWSDRNENQDDCELPGAIKAMSQLKINLIKSGFDNAENIVFKPKSSNIYIQGAFYPHEIYDKKNKRINENNIRKIIDNHFAYNSYELPLPTFECKMSEIFPDAILYFVTKVNIDIHEEVTYQKDKEKLEGLIKTLNDKEGAIWVRIIPTVICIPIYKRNDSSLVMPYLDFDGITYKTFKRVATEGWDRKKYAHYLYIEDANLYRGGGFFIGLTREPCESHFDEWHGYFSSVTLQNKFDFSAKVPIKVFKTGASIKTTKSCLKRIEEKNIENKLKNLR</sequence>
<protein>
    <submittedName>
        <fullName evidence="1">Uncharacterized protein</fullName>
    </submittedName>
</protein>
<reference evidence="1" key="1">
    <citation type="submission" date="2021-07" db="EMBL/GenBank/DDBJ databases">
        <title>Whole-Genome Sequences of non-enterica strains of Salmonella enterica isolated from poultry houses.</title>
        <authorList>
            <person name="Lamas A."/>
            <person name="Regal P."/>
            <person name="Miranda J.M."/>
            <person name="Vazquez B."/>
            <person name="Cepeda A."/>
            <person name="Franco C.M."/>
        </authorList>
    </citation>
    <scope>NUCLEOTIDE SEQUENCE</scope>
    <source>
        <strain evidence="1">LHICA_SA3</strain>
    </source>
</reference>
<accession>A0A8F7YIS7</accession>
<evidence type="ECO:0000313" key="1">
    <source>
        <dbReference type="EMBL" id="QXX20484.1"/>
    </source>
</evidence>
<gene>
    <name evidence="1" type="ORF">JMJ83_21410</name>
</gene>
<organism evidence="1">
    <name type="scientific">Salmonella enterica subsp. salamae</name>
    <dbReference type="NCBI Taxonomy" id="59202"/>
    <lineage>
        <taxon>Bacteria</taxon>
        <taxon>Pseudomonadati</taxon>
        <taxon>Pseudomonadota</taxon>
        <taxon>Gammaproteobacteria</taxon>
        <taxon>Enterobacterales</taxon>
        <taxon>Enterobacteriaceae</taxon>
        <taxon>Salmonella</taxon>
    </lineage>
</organism>
<name>A0A8F7YIS7_SALER</name>
<proteinExistence type="predicted"/>
<dbReference type="EMBL" id="CP079838">
    <property type="protein sequence ID" value="QXX20484.1"/>
    <property type="molecule type" value="Genomic_DNA"/>
</dbReference>